<dbReference type="KEGG" id="sth:STH2314"/>
<dbReference type="EMBL" id="AP006840">
    <property type="protein sequence ID" value="BAD41299.1"/>
    <property type="molecule type" value="Genomic_DNA"/>
</dbReference>
<comment type="similarity">
    <text evidence="7">Belongs to the binding-protein-dependent transport system permease family.</text>
</comment>
<dbReference type="HOGENOM" id="CLU_036879_0_0_9"/>
<feature type="transmembrane region" description="Helical" evidence="7">
    <location>
        <begin position="83"/>
        <end position="105"/>
    </location>
</feature>
<evidence type="ECO:0000256" key="6">
    <source>
        <dbReference type="ARBA" id="ARBA00023136"/>
    </source>
</evidence>
<dbReference type="PROSITE" id="PS50928">
    <property type="entry name" value="ABC_TM1"/>
    <property type="match status" value="1"/>
</dbReference>
<dbReference type="GO" id="GO:0005886">
    <property type="term" value="C:plasma membrane"/>
    <property type="evidence" value="ECO:0007669"/>
    <property type="project" value="UniProtKB-SubCell"/>
</dbReference>
<keyword evidence="3" id="KW-1003">Cell membrane</keyword>
<sequence>MLVVIFVLMRAIPGDPARLMLGERASPEAVAALREQMGLNDPLYVQFFTFLGDVLRGDLGVSLQSRQPVTAELMARYPATVELAIFAMLLASVLGILAGVVSAVWRNSLLDYGVMAAALVGVSMPIFWLGLVLMMLFSVRLHWLPAGGRLDARMIWDGATQFVVLESLVRGHWTVFVTGLRHLILPGIALATIPLSIIARITRSSMLEVLNLDYIRTARAKGLPNWRVNFRHALKNALLPVVTIIGLQVGLLLGGAVLTETIFSWPGIGRYIVMAISARDYPVVQGGILLITLAMILVNLLVDVIYTLIDPRIRYQ</sequence>
<name>Q67LZ7_SYMTH</name>
<dbReference type="SUPFAM" id="SSF161098">
    <property type="entry name" value="MetI-like"/>
    <property type="match status" value="1"/>
</dbReference>
<reference evidence="9 10" key="1">
    <citation type="journal article" date="2004" name="Nucleic Acids Res.">
        <title>Genome sequence of Symbiobacterium thermophilum, an uncultivable bacterium that depends on microbial commensalism.</title>
        <authorList>
            <person name="Ueda K."/>
            <person name="Yamashita A."/>
            <person name="Ishikawa J."/>
            <person name="Shimada M."/>
            <person name="Watsuji T."/>
            <person name="Morimura K."/>
            <person name="Ikeda H."/>
            <person name="Hattori M."/>
            <person name="Beppu T."/>
        </authorList>
    </citation>
    <scope>NUCLEOTIDE SEQUENCE [LARGE SCALE GENOMIC DNA]</scope>
    <source>
        <strain evidence="10">T / IAM 14863</strain>
    </source>
</reference>
<keyword evidence="6 7" id="KW-0472">Membrane</keyword>
<dbReference type="Pfam" id="PF00528">
    <property type="entry name" value="BPD_transp_1"/>
    <property type="match status" value="1"/>
</dbReference>
<dbReference type="InterPro" id="IPR045621">
    <property type="entry name" value="BPD_transp_1_N"/>
</dbReference>
<keyword evidence="4 7" id="KW-0812">Transmembrane</keyword>
<evidence type="ECO:0000313" key="10">
    <source>
        <dbReference type="Proteomes" id="UP000000417"/>
    </source>
</evidence>
<feature type="transmembrane region" description="Helical" evidence="7">
    <location>
        <begin position="112"/>
        <end position="137"/>
    </location>
</feature>
<dbReference type="GO" id="GO:0055085">
    <property type="term" value="P:transmembrane transport"/>
    <property type="evidence" value="ECO:0007669"/>
    <property type="project" value="InterPro"/>
</dbReference>
<evidence type="ECO:0000256" key="1">
    <source>
        <dbReference type="ARBA" id="ARBA00004651"/>
    </source>
</evidence>
<evidence type="ECO:0000256" key="5">
    <source>
        <dbReference type="ARBA" id="ARBA00022989"/>
    </source>
</evidence>
<comment type="subcellular location">
    <subcellularLocation>
        <location evidence="1 7">Cell membrane</location>
        <topology evidence="1 7">Multi-pass membrane protein</topology>
    </subcellularLocation>
</comment>
<feature type="transmembrane region" description="Helical" evidence="7">
    <location>
        <begin position="283"/>
        <end position="309"/>
    </location>
</feature>
<dbReference type="Pfam" id="PF19300">
    <property type="entry name" value="BPD_transp_1_N"/>
    <property type="match status" value="1"/>
</dbReference>
<evidence type="ECO:0000256" key="7">
    <source>
        <dbReference type="RuleBase" id="RU363032"/>
    </source>
</evidence>
<proteinExistence type="inferred from homology"/>
<feature type="domain" description="ABC transmembrane type-1" evidence="8">
    <location>
        <begin position="77"/>
        <end position="302"/>
    </location>
</feature>
<accession>Q67LZ7</accession>
<evidence type="ECO:0000313" key="9">
    <source>
        <dbReference type="EMBL" id="BAD41299.1"/>
    </source>
</evidence>
<organism evidence="9 10">
    <name type="scientific">Symbiobacterium thermophilum (strain DSM 24528 / JCM 14929 / IAM 14863 / T)</name>
    <dbReference type="NCBI Taxonomy" id="292459"/>
    <lineage>
        <taxon>Bacteria</taxon>
        <taxon>Bacillati</taxon>
        <taxon>Bacillota</taxon>
        <taxon>Clostridia</taxon>
        <taxon>Eubacteriales</taxon>
        <taxon>Symbiobacteriaceae</taxon>
        <taxon>Symbiobacterium</taxon>
    </lineage>
</organism>
<dbReference type="AlphaFoldDB" id="Q67LZ7"/>
<dbReference type="PANTHER" id="PTHR43163:SF6">
    <property type="entry name" value="DIPEPTIDE TRANSPORT SYSTEM PERMEASE PROTEIN DPPB-RELATED"/>
    <property type="match status" value="1"/>
</dbReference>
<dbReference type="CDD" id="cd06261">
    <property type="entry name" value="TM_PBP2"/>
    <property type="match status" value="1"/>
</dbReference>
<feature type="transmembrane region" description="Helical" evidence="7">
    <location>
        <begin position="237"/>
        <end position="263"/>
    </location>
</feature>
<dbReference type="InterPro" id="IPR035906">
    <property type="entry name" value="MetI-like_sf"/>
</dbReference>
<protein>
    <submittedName>
        <fullName evidence="9">Oligopeptide ABC transporter permease protein</fullName>
    </submittedName>
</protein>
<feature type="transmembrane region" description="Helical" evidence="7">
    <location>
        <begin position="183"/>
        <end position="202"/>
    </location>
</feature>
<dbReference type="InterPro" id="IPR000515">
    <property type="entry name" value="MetI-like"/>
</dbReference>
<keyword evidence="10" id="KW-1185">Reference proteome</keyword>
<dbReference type="Proteomes" id="UP000000417">
    <property type="component" value="Chromosome"/>
</dbReference>
<dbReference type="STRING" id="292459.STH2314"/>
<dbReference type="Gene3D" id="1.10.3720.10">
    <property type="entry name" value="MetI-like"/>
    <property type="match status" value="1"/>
</dbReference>
<keyword evidence="2 7" id="KW-0813">Transport</keyword>
<dbReference type="eggNOG" id="COG0601">
    <property type="taxonomic scope" value="Bacteria"/>
</dbReference>
<evidence type="ECO:0000256" key="4">
    <source>
        <dbReference type="ARBA" id="ARBA00022692"/>
    </source>
</evidence>
<evidence type="ECO:0000256" key="3">
    <source>
        <dbReference type="ARBA" id="ARBA00022475"/>
    </source>
</evidence>
<dbReference type="PANTHER" id="PTHR43163">
    <property type="entry name" value="DIPEPTIDE TRANSPORT SYSTEM PERMEASE PROTEIN DPPB-RELATED"/>
    <property type="match status" value="1"/>
</dbReference>
<evidence type="ECO:0000259" key="8">
    <source>
        <dbReference type="PROSITE" id="PS50928"/>
    </source>
</evidence>
<keyword evidence="5 7" id="KW-1133">Transmembrane helix</keyword>
<evidence type="ECO:0000256" key="2">
    <source>
        <dbReference type="ARBA" id="ARBA00022448"/>
    </source>
</evidence>
<gene>
    <name evidence="9" type="ordered locus">STH2314</name>
</gene>